<dbReference type="KEGG" id="alkq:M9189_01820"/>
<dbReference type="Proteomes" id="UP001056426">
    <property type="component" value="Chromosome"/>
</dbReference>
<feature type="domain" description="Two component regulator three Y" evidence="4">
    <location>
        <begin position="682"/>
        <end position="748"/>
    </location>
</feature>
<evidence type="ECO:0000313" key="5">
    <source>
        <dbReference type="EMBL" id="URW80097.1"/>
    </source>
</evidence>
<dbReference type="Gene3D" id="3.60.40.10">
    <property type="entry name" value="PPM-type phosphatase domain"/>
    <property type="match status" value="1"/>
</dbReference>
<evidence type="ECO:0000256" key="2">
    <source>
        <dbReference type="SAM" id="Phobius"/>
    </source>
</evidence>
<dbReference type="PROSITE" id="PS51257">
    <property type="entry name" value="PROKAR_LIPOPROTEIN"/>
    <property type="match status" value="1"/>
</dbReference>
<dbReference type="GO" id="GO:0000155">
    <property type="term" value="F:phosphorelay sensor kinase activity"/>
    <property type="evidence" value="ECO:0007669"/>
    <property type="project" value="TreeGrafter"/>
</dbReference>
<sequence>MIKASGSFRVILSVLMLATSCFGISAQTFRFRNYDSNMGLPQNFIYCLEQDNNGFLWIGTGEGLVRYDGLKFTSYSTQDSLAGDFIMSLKVNEDGTLWIGHNNGDLSFYRDGEFTPIRLEETNSPVRALNFDRQGNIWFAVQNSGFGKIDKYLNVTTWFDTGSLGHTLFYSIYPLGDNSVLLGTSDGLIKVTGGNDGKVKSLEKYTEIPSTTITSIKPRKGIQNEFWITTEDEGFFRFALNESSAVRIVDKSLCMQFELEYENIQDIEEEDEGHILLATWGNGVIKLFYDIRAREFTDSFNFSVSNGMSNNFVRDILADSEDNYWFATYGGGVSSLVDESMVFYDLSVIGFQNNKARSVMNSNNRLWIGLENGLIVADPYCFTDFEFYDSALGIPQDAVIGFYEDESKTVWAATENNGLFYKMEDSRVFKPYYYTDSRTERKINDIKGRGNSIYLATVGGVFRLDVVTGAKLHLTTENGLPHNNINFIYLNGEDIWIGPKNSGICRIESKNIEVHRISDSPVDVFDMTIDSLGNIWLASQGRGVINYREDSLAYFDVNSGLAKNFTYNVVTDIYNRLWVTHFPGLSSVDPQSGKVRVFGYEQNMGVDFYYATVAKDQTLWFASSQGVINYFPAKDVVNKVAPHINFTSIKVSGQEHKATKVLNLPYPYKKKYTFRFDFIGISYKDPKNVTYQYRLTRNGDNDDEWLDLGTTSFREYDFLPNGNYQLQIRSFNADGVYNKEPLTISINIEPPIWKKLWFYIAIIALIVYSVYLIIQIRERNLIKQKEALQREVHNQTILLREQKAEIERKNRDITDSINYAKRIQSSILPQSDLLAKAFKEYFIYFVPRDIVSGDFYWFSNLKGKFIITVADCTGHGVPGAFMSMIGTTLLNDIVKQQEINSPADILKRLDTEIKILLQKNEPEHTRDGMDISIVEIDTKTRKVRLASAKRPVYLFINGELNVYKGIRRSVGDSIIEDESEFVNIEYDMNENDALYLFSDGYADQFGGPEGKKYMSANIRKLLLDIYKKPMREQEELIHTTFQQWKGNEEQVDDVVFLGIRL</sequence>
<protein>
    <submittedName>
        <fullName evidence="5">SpoIIE family protein phosphatase</fullName>
    </submittedName>
</protein>
<dbReference type="Pfam" id="PF07494">
    <property type="entry name" value="Reg_prop"/>
    <property type="match status" value="2"/>
</dbReference>
<reference evidence="5" key="2">
    <citation type="submission" date="2022-06" db="EMBL/GenBank/DDBJ databases">
        <title>Xiashengella guii gen. nov. sp. nov., a bacterium isolated form anaerobic digestion tank.</title>
        <authorList>
            <person name="Huang H."/>
        </authorList>
    </citation>
    <scope>NUCLEOTIDE SEQUENCE</scope>
    <source>
        <strain evidence="5">Ai-910</strain>
    </source>
</reference>
<evidence type="ECO:0000313" key="6">
    <source>
        <dbReference type="Proteomes" id="UP001056426"/>
    </source>
</evidence>
<feature type="domain" description="PPM-type phosphatase" evidence="3">
    <location>
        <begin position="863"/>
        <end position="1060"/>
    </location>
</feature>
<dbReference type="InterPro" id="IPR011123">
    <property type="entry name" value="Y_Y_Y"/>
</dbReference>
<accession>A0A9J6ZR63</accession>
<dbReference type="Pfam" id="PF07228">
    <property type="entry name" value="SpoIIE"/>
    <property type="match status" value="1"/>
</dbReference>
<dbReference type="InterPro" id="IPR001932">
    <property type="entry name" value="PPM-type_phosphatase-like_dom"/>
</dbReference>
<dbReference type="SUPFAM" id="SSF63829">
    <property type="entry name" value="Calcium-dependent phosphotriesterase"/>
    <property type="match status" value="2"/>
</dbReference>
<feature type="transmembrane region" description="Helical" evidence="2">
    <location>
        <begin position="756"/>
        <end position="774"/>
    </location>
</feature>
<dbReference type="InterPro" id="IPR036457">
    <property type="entry name" value="PPM-type-like_dom_sf"/>
</dbReference>
<dbReference type="InterPro" id="IPR013783">
    <property type="entry name" value="Ig-like_fold"/>
</dbReference>
<evidence type="ECO:0000259" key="4">
    <source>
        <dbReference type="Pfam" id="PF07495"/>
    </source>
</evidence>
<organism evidence="5 6">
    <name type="scientific">Xiashengella succiniciproducens</name>
    <dbReference type="NCBI Taxonomy" id="2949635"/>
    <lineage>
        <taxon>Bacteria</taxon>
        <taxon>Pseudomonadati</taxon>
        <taxon>Bacteroidota</taxon>
        <taxon>Bacteroidia</taxon>
        <taxon>Marinilabiliales</taxon>
        <taxon>Marinilabiliaceae</taxon>
        <taxon>Xiashengella</taxon>
    </lineage>
</organism>
<dbReference type="AlphaFoldDB" id="A0A9J6ZR63"/>
<evidence type="ECO:0000259" key="3">
    <source>
        <dbReference type="Pfam" id="PF07228"/>
    </source>
</evidence>
<dbReference type="Gene3D" id="2.60.40.10">
    <property type="entry name" value="Immunoglobulins"/>
    <property type="match status" value="1"/>
</dbReference>
<dbReference type="InterPro" id="IPR015943">
    <property type="entry name" value="WD40/YVTN_repeat-like_dom_sf"/>
</dbReference>
<proteinExistence type="predicted"/>
<reference evidence="5" key="1">
    <citation type="submission" date="2022-05" db="EMBL/GenBank/DDBJ databases">
        <authorList>
            <person name="Sun X."/>
        </authorList>
    </citation>
    <scope>NUCLEOTIDE SEQUENCE</scope>
    <source>
        <strain evidence="5">Ai-910</strain>
    </source>
</reference>
<dbReference type="PANTHER" id="PTHR43547:SF2">
    <property type="entry name" value="HYBRID SIGNAL TRANSDUCTION HISTIDINE KINASE C"/>
    <property type="match status" value="1"/>
</dbReference>
<gene>
    <name evidence="5" type="ORF">M9189_01820</name>
</gene>
<dbReference type="PANTHER" id="PTHR43547">
    <property type="entry name" value="TWO-COMPONENT HISTIDINE KINASE"/>
    <property type="match status" value="1"/>
</dbReference>
<evidence type="ECO:0000256" key="1">
    <source>
        <dbReference type="ARBA" id="ARBA00022553"/>
    </source>
</evidence>
<dbReference type="InterPro" id="IPR011110">
    <property type="entry name" value="Reg_prop"/>
</dbReference>
<keyword evidence="2" id="KW-0472">Membrane</keyword>
<keyword evidence="1" id="KW-0597">Phosphoprotein</keyword>
<dbReference type="RefSeq" id="WP_250724212.1">
    <property type="nucleotide sequence ID" value="NZ_CP098400.1"/>
</dbReference>
<keyword evidence="2" id="KW-0812">Transmembrane</keyword>
<dbReference type="Pfam" id="PF07495">
    <property type="entry name" value="Y_Y_Y"/>
    <property type="match status" value="1"/>
</dbReference>
<keyword evidence="6" id="KW-1185">Reference proteome</keyword>
<dbReference type="EMBL" id="CP098400">
    <property type="protein sequence ID" value="URW80097.1"/>
    <property type="molecule type" value="Genomic_DNA"/>
</dbReference>
<keyword evidence="2" id="KW-1133">Transmembrane helix</keyword>
<name>A0A9J6ZR63_9BACT</name>
<dbReference type="Gene3D" id="2.130.10.10">
    <property type="entry name" value="YVTN repeat-like/Quinoprotein amine dehydrogenase"/>
    <property type="match status" value="2"/>
</dbReference>